<keyword evidence="10" id="KW-1185">Reference proteome</keyword>
<comment type="similarity">
    <text evidence="7">Belongs to the binding-protein-dependent transport system permease family.</text>
</comment>
<evidence type="ECO:0000256" key="2">
    <source>
        <dbReference type="ARBA" id="ARBA00022448"/>
    </source>
</evidence>
<keyword evidence="3" id="KW-1003">Cell membrane</keyword>
<dbReference type="PROSITE" id="PS50928">
    <property type="entry name" value="ABC_TM1"/>
    <property type="match status" value="1"/>
</dbReference>
<feature type="domain" description="ABC transmembrane type-1" evidence="8">
    <location>
        <begin position="102"/>
        <end position="312"/>
    </location>
</feature>
<proteinExistence type="inferred from homology"/>
<feature type="transmembrane region" description="Helical" evidence="7">
    <location>
        <begin position="246"/>
        <end position="269"/>
    </location>
</feature>
<gene>
    <name evidence="9" type="ORF">C483_15162</name>
</gene>
<evidence type="ECO:0000313" key="10">
    <source>
        <dbReference type="Proteomes" id="UP000011519"/>
    </source>
</evidence>
<sequence length="324" mass="35717">MSMTTYILRRVAWAVVASLIVLTLTFMLLYFTPDTQLAELQFQAAQAGDDPSEIGEAYESYYGYDQPIHVQYVDFMGNMLSLDWGWSETRAQPVTTAIADAIPYSMMYGVPSVIISTVLGIAIGLYSATNQYTRSDYAATFFAFFGLSIPDFWFAIILLVIFGVMLGWVPILFDTSVAVFSLENAQQLILPIIVLTLSSIASLMRYSRAEALEYVEAEFVKTAKAKGVEGRRILTRHIFRPASVPLATILVGDLLGIILVSSYLIEVVYGIPGLGMLSFRAIINQDTPLVMGTVLLPAFLTIIGNLAQDVAYTVLDPRIDYGDS</sequence>
<keyword evidence="2 7" id="KW-0813">Transport</keyword>
<dbReference type="Pfam" id="PF19300">
    <property type="entry name" value="BPD_transp_1_N"/>
    <property type="match status" value="1"/>
</dbReference>
<evidence type="ECO:0000256" key="7">
    <source>
        <dbReference type="RuleBase" id="RU363032"/>
    </source>
</evidence>
<evidence type="ECO:0000313" key="9">
    <source>
        <dbReference type="EMBL" id="ELY88689.1"/>
    </source>
</evidence>
<evidence type="ECO:0000256" key="1">
    <source>
        <dbReference type="ARBA" id="ARBA00004651"/>
    </source>
</evidence>
<dbReference type="PATRIC" id="fig|1227493.4.peg.3047"/>
<feature type="transmembrane region" description="Helical" evidence="7">
    <location>
        <begin position="108"/>
        <end position="129"/>
    </location>
</feature>
<keyword evidence="6 7" id="KW-0472">Membrane</keyword>
<dbReference type="SUPFAM" id="SSF161098">
    <property type="entry name" value="MetI-like"/>
    <property type="match status" value="1"/>
</dbReference>
<dbReference type="Gene3D" id="1.10.3720.10">
    <property type="entry name" value="MetI-like"/>
    <property type="match status" value="1"/>
</dbReference>
<dbReference type="CDD" id="cd06261">
    <property type="entry name" value="TM_PBP2"/>
    <property type="match status" value="1"/>
</dbReference>
<dbReference type="InterPro" id="IPR000515">
    <property type="entry name" value="MetI-like"/>
</dbReference>
<evidence type="ECO:0000256" key="4">
    <source>
        <dbReference type="ARBA" id="ARBA00022692"/>
    </source>
</evidence>
<dbReference type="AlphaFoldDB" id="L9ZQR7"/>
<keyword evidence="5 7" id="KW-1133">Transmembrane helix</keyword>
<dbReference type="EMBL" id="AOIM01000038">
    <property type="protein sequence ID" value="ELY88689.1"/>
    <property type="molecule type" value="Genomic_DNA"/>
</dbReference>
<dbReference type="InterPro" id="IPR045621">
    <property type="entry name" value="BPD_transp_1_N"/>
</dbReference>
<dbReference type="GO" id="GO:0055085">
    <property type="term" value="P:transmembrane transport"/>
    <property type="evidence" value="ECO:0007669"/>
    <property type="project" value="InterPro"/>
</dbReference>
<feature type="transmembrane region" description="Helical" evidence="7">
    <location>
        <begin position="289"/>
        <end position="307"/>
    </location>
</feature>
<dbReference type="PANTHER" id="PTHR30465">
    <property type="entry name" value="INNER MEMBRANE ABC TRANSPORTER"/>
    <property type="match status" value="1"/>
</dbReference>
<evidence type="ECO:0000256" key="3">
    <source>
        <dbReference type="ARBA" id="ARBA00022475"/>
    </source>
</evidence>
<dbReference type="GO" id="GO:0005886">
    <property type="term" value="C:plasma membrane"/>
    <property type="evidence" value="ECO:0007669"/>
    <property type="project" value="UniProtKB-SubCell"/>
</dbReference>
<dbReference type="STRING" id="1227493.C483_15162"/>
<name>L9ZQR7_9EURY</name>
<dbReference type="Pfam" id="PF00528">
    <property type="entry name" value="BPD_transp_1"/>
    <property type="match status" value="1"/>
</dbReference>
<reference evidence="9 10" key="1">
    <citation type="journal article" date="2014" name="PLoS Genet.">
        <title>Phylogenetically driven sequencing of extremely halophilic archaea reveals strategies for static and dynamic osmo-response.</title>
        <authorList>
            <person name="Becker E.A."/>
            <person name="Seitzer P.M."/>
            <person name="Tritt A."/>
            <person name="Larsen D."/>
            <person name="Krusor M."/>
            <person name="Yao A.I."/>
            <person name="Wu D."/>
            <person name="Madern D."/>
            <person name="Eisen J.A."/>
            <person name="Darling A.E."/>
            <person name="Facciotti M.T."/>
        </authorList>
    </citation>
    <scope>NUCLEOTIDE SEQUENCE [LARGE SCALE GENOMIC DNA]</scope>
    <source>
        <strain evidence="9 10">JCM 10989</strain>
    </source>
</reference>
<dbReference type="InterPro" id="IPR035906">
    <property type="entry name" value="MetI-like_sf"/>
</dbReference>
<organism evidence="9 10">
    <name type="scientific">Natrialba hulunbeirensis JCM 10989</name>
    <dbReference type="NCBI Taxonomy" id="1227493"/>
    <lineage>
        <taxon>Archaea</taxon>
        <taxon>Methanobacteriati</taxon>
        <taxon>Methanobacteriota</taxon>
        <taxon>Stenosarchaea group</taxon>
        <taxon>Halobacteria</taxon>
        <taxon>Halobacteriales</taxon>
        <taxon>Natrialbaceae</taxon>
        <taxon>Natrialba</taxon>
    </lineage>
</organism>
<keyword evidence="4 7" id="KW-0812">Transmembrane</keyword>
<comment type="caution">
    <text evidence="9">The sequence shown here is derived from an EMBL/GenBank/DDBJ whole genome shotgun (WGS) entry which is preliminary data.</text>
</comment>
<protein>
    <submittedName>
        <fullName evidence="9">ABC transporter permease</fullName>
    </submittedName>
</protein>
<feature type="transmembrane region" description="Helical" evidence="7">
    <location>
        <begin position="188"/>
        <end position="206"/>
    </location>
</feature>
<evidence type="ECO:0000256" key="6">
    <source>
        <dbReference type="ARBA" id="ARBA00023136"/>
    </source>
</evidence>
<accession>L9ZQR7</accession>
<feature type="transmembrane region" description="Helical" evidence="7">
    <location>
        <begin position="12"/>
        <end position="31"/>
    </location>
</feature>
<comment type="subcellular location">
    <subcellularLocation>
        <location evidence="1 7">Cell membrane</location>
        <topology evidence="1 7">Multi-pass membrane protein</topology>
    </subcellularLocation>
</comment>
<feature type="transmembrane region" description="Helical" evidence="7">
    <location>
        <begin position="141"/>
        <end position="168"/>
    </location>
</feature>
<dbReference type="Proteomes" id="UP000011519">
    <property type="component" value="Unassembled WGS sequence"/>
</dbReference>
<evidence type="ECO:0000259" key="8">
    <source>
        <dbReference type="PROSITE" id="PS50928"/>
    </source>
</evidence>
<evidence type="ECO:0000256" key="5">
    <source>
        <dbReference type="ARBA" id="ARBA00022989"/>
    </source>
</evidence>
<dbReference type="PANTHER" id="PTHR30465:SF0">
    <property type="entry name" value="OLIGOPEPTIDE TRANSPORT SYSTEM PERMEASE PROTEIN APPB"/>
    <property type="match status" value="1"/>
</dbReference>